<dbReference type="EMBL" id="HG792019">
    <property type="protein sequence ID" value="CDM36515.1"/>
    <property type="molecule type" value="Genomic_DNA"/>
</dbReference>
<sequence length="69" mass="7821">MLLGFSECTPSQYVPARYRTIDAILAIGFRGTLRKPNQGPIRSMVEHIELSPGKSQRFLHSKRIFSNCV</sequence>
<proteinExistence type="predicted"/>
<accession>W6QJB9</accession>
<gene>
    <name evidence="1" type="ORF">PROQFM164_S05g000348</name>
</gene>
<evidence type="ECO:0000313" key="1">
    <source>
        <dbReference type="EMBL" id="CDM36515.1"/>
    </source>
</evidence>
<keyword evidence="2" id="KW-1185">Reference proteome</keyword>
<evidence type="ECO:0000313" key="2">
    <source>
        <dbReference type="Proteomes" id="UP000030686"/>
    </source>
</evidence>
<organism evidence="1 2">
    <name type="scientific">Penicillium roqueforti (strain FM164)</name>
    <dbReference type="NCBI Taxonomy" id="1365484"/>
    <lineage>
        <taxon>Eukaryota</taxon>
        <taxon>Fungi</taxon>
        <taxon>Dikarya</taxon>
        <taxon>Ascomycota</taxon>
        <taxon>Pezizomycotina</taxon>
        <taxon>Eurotiomycetes</taxon>
        <taxon>Eurotiomycetidae</taxon>
        <taxon>Eurotiales</taxon>
        <taxon>Aspergillaceae</taxon>
        <taxon>Penicillium</taxon>
    </lineage>
</organism>
<name>W6QJB9_PENRF</name>
<dbReference type="AlphaFoldDB" id="W6QJB9"/>
<reference evidence="1" key="1">
    <citation type="journal article" date="2014" name="Nat. Commun.">
        <title>Multiple recent horizontal transfers of a large genomic region in cheese making fungi.</title>
        <authorList>
            <person name="Cheeseman K."/>
            <person name="Ropars J."/>
            <person name="Renault P."/>
            <person name="Dupont J."/>
            <person name="Gouzy J."/>
            <person name="Branca A."/>
            <person name="Abraham A.L."/>
            <person name="Ceppi M."/>
            <person name="Conseiller E."/>
            <person name="Debuchy R."/>
            <person name="Malagnac F."/>
            <person name="Goarin A."/>
            <person name="Silar P."/>
            <person name="Lacoste S."/>
            <person name="Sallet E."/>
            <person name="Bensimon A."/>
            <person name="Giraud T."/>
            <person name="Brygoo Y."/>
        </authorList>
    </citation>
    <scope>NUCLEOTIDE SEQUENCE [LARGE SCALE GENOMIC DNA]</scope>
    <source>
        <strain evidence="1">FM164</strain>
    </source>
</reference>
<protein>
    <submittedName>
        <fullName evidence="1">Uncharacterized protein</fullName>
    </submittedName>
</protein>
<dbReference type="Proteomes" id="UP000030686">
    <property type="component" value="Unassembled WGS sequence"/>
</dbReference>